<reference evidence="4" key="1">
    <citation type="journal article" date="2019" name="Nat. Commun.">
        <title>The genome of broomcorn millet.</title>
        <authorList>
            <person name="Zou C."/>
            <person name="Miki D."/>
            <person name="Li D."/>
            <person name="Tang Q."/>
            <person name="Xiao L."/>
            <person name="Rajput S."/>
            <person name="Deng P."/>
            <person name="Jia W."/>
            <person name="Huang R."/>
            <person name="Zhang M."/>
            <person name="Sun Y."/>
            <person name="Hu J."/>
            <person name="Fu X."/>
            <person name="Schnable P.S."/>
            <person name="Li F."/>
            <person name="Zhang H."/>
            <person name="Feng B."/>
            <person name="Zhu X."/>
            <person name="Liu R."/>
            <person name="Schnable J.C."/>
            <person name="Zhu J.-K."/>
            <person name="Zhang H."/>
        </authorList>
    </citation>
    <scope>NUCLEOTIDE SEQUENCE [LARGE SCALE GENOMIC DNA]</scope>
</reference>
<organism evidence="3 4">
    <name type="scientific">Panicum miliaceum</name>
    <name type="common">Proso millet</name>
    <name type="synonym">Broomcorn millet</name>
    <dbReference type="NCBI Taxonomy" id="4540"/>
    <lineage>
        <taxon>Eukaryota</taxon>
        <taxon>Viridiplantae</taxon>
        <taxon>Streptophyta</taxon>
        <taxon>Embryophyta</taxon>
        <taxon>Tracheophyta</taxon>
        <taxon>Spermatophyta</taxon>
        <taxon>Magnoliopsida</taxon>
        <taxon>Liliopsida</taxon>
        <taxon>Poales</taxon>
        <taxon>Poaceae</taxon>
        <taxon>PACMAD clade</taxon>
        <taxon>Panicoideae</taxon>
        <taxon>Panicodae</taxon>
        <taxon>Paniceae</taxon>
        <taxon>Panicinae</taxon>
        <taxon>Panicum</taxon>
        <taxon>Panicum sect. Panicum</taxon>
    </lineage>
</organism>
<evidence type="ECO:0000256" key="2">
    <source>
        <dbReference type="SAM" id="Phobius"/>
    </source>
</evidence>
<gene>
    <name evidence="3" type="ORF">C2845_PM03G32040</name>
</gene>
<dbReference type="EMBL" id="PQIB02000002">
    <property type="protein sequence ID" value="RLN36014.1"/>
    <property type="molecule type" value="Genomic_DNA"/>
</dbReference>
<comment type="caution">
    <text evidence="3">The sequence shown here is derived from an EMBL/GenBank/DDBJ whole genome shotgun (WGS) entry which is preliminary data.</text>
</comment>
<feature type="transmembrane region" description="Helical" evidence="2">
    <location>
        <begin position="129"/>
        <end position="148"/>
    </location>
</feature>
<keyword evidence="2" id="KW-1133">Transmembrane helix</keyword>
<keyword evidence="2" id="KW-0812">Transmembrane</keyword>
<evidence type="ECO:0000313" key="3">
    <source>
        <dbReference type="EMBL" id="RLN36014.1"/>
    </source>
</evidence>
<feature type="region of interest" description="Disordered" evidence="1">
    <location>
        <begin position="92"/>
        <end position="114"/>
    </location>
</feature>
<evidence type="ECO:0000313" key="4">
    <source>
        <dbReference type="Proteomes" id="UP000275267"/>
    </source>
</evidence>
<dbReference type="InterPro" id="IPR004252">
    <property type="entry name" value="Probable_transposase_24"/>
</dbReference>
<name>A0A3L6TCK0_PANMI</name>
<keyword evidence="4" id="KW-1185">Reference proteome</keyword>
<keyword evidence="2" id="KW-0472">Membrane</keyword>
<dbReference type="Pfam" id="PF03004">
    <property type="entry name" value="Transposase_24"/>
    <property type="match status" value="1"/>
</dbReference>
<dbReference type="Proteomes" id="UP000275267">
    <property type="component" value="Unassembled WGS sequence"/>
</dbReference>
<sequence>MNRAKLKLHHTSGSKSFACSRHELGEKFGRPARRDEVYIETHTRKNGVPSRQAEPIINQLKDIIEVYPELKERTIQQGDVYATVCGEKEPRGRVRGLGLGSTPQDVGTPGLRAQGSENMMMRHNQIQNVMAMTISLMTIGSCLSIGVLQPH</sequence>
<protein>
    <submittedName>
        <fullName evidence="3">Uncharacterized protein</fullName>
    </submittedName>
</protein>
<proteinExistence type="predicted"/>
<dbReference type="OrthoDB" id="692019at2759"/>
<dbReference type="AlphaFoldDB" id="A0A3L6TCK0"/>
<evidence type="ECO:0000256" key="1">
    <source>
        <dbReference type="SAM" id="MobiDB-lite"/>
    </source>
</evidence>
<accession>A0A3L6TCK0</accession>